<dbReference type="InterPro" id="IPR014284">
    <property type="entry name" value="RNA_pol_sigma-70_dom"/>
</dbReference>
<name>A0A074JVZ7_9RHOB</name>
<dbReference type="eggNOG" id="COG1595">
    <property type="taxonomic scope" value="Bacteria"/>
</dbReference>
<organism evidence="7 8">
    <name type="scientific">Thioclava indica</name>
    <dbReference type="NCBI Taxonomy" id="1353528"/>
    <lineage>
        <taxon>Bacteria</taxon>
        <taxon>Pseudomonadati</taxon>
        <taxon>Pseudomonadota</taxon>
        <taxon>Alphaproteobacteria</taxon>
        <taxon>Rhodobacterales</taxon>
        <taxon>Paracoccaceae</taxon>
        <taxon>Thioclava</taxon>
    </lineage>
</organism>
<keyword evidence="3" id="KW-0731">Sigma factor</keyword>
<dbReference type="InterPro" id="IPR013325">
    <property type="entry name" value="RNA_pol_sigma_r2"/>
</dbReference>
<gene>
    <name evidence="7" type="ORF">DT23_14360</name>
</gene>
<accession>A0A074JVZ7</accession>
<evidence type="ECO:0000313" key="8">
    <source>
        <dbReference type="Proteomes" id="UP000027471"/>
    </source>
</evidence>
<dbReference type="Gene3D" id="1.10.1740.10">
    <property type="match status" value="1"/>
</dbReference>
<feature type="domain" description="RNA polymerase sigma-70 region 2" evidence="5">
    <location>
        <begin position="27"/>
        <end position="93"/>
    </location>
</feature>
<reference evidence="7 8" key="1">
    <citation type="journal article" date="2015" name="Antonie Van Leeuwenhoek">
        <title>Thioclava indica sp. nov., isolated from surface seawater of the Indian Ocean.</title>
        <authorList>
            <person name="Liu Y."/>
            <person name="Lai Q."/>
            <person name="Du J."/>
            <person name="Xu H."/>
            <person name="Jiang L."/>
            <person name="Shao Z."/>
        </authorList>
    </citation>
    <scope>NUCLEOTIDE SEQUENCE [LARGE SCALE GENOMIC DNA]</scope>
    <source>
        <strain evidence="7 8">DT23-4</strain>
    </source>
</reference>
<dbReference type="GO" id="GO:0003677">
    <property type="term" value="F:DNA binding"/>
    <property type="evidence" value="ECO:0007669"/>
    <property type="project" value="InterPro"/>
</dbReference>
<dbReference type="GO" id="GO:0016987">
    <property type="term" value="F:sigma factor activity"/>
    <property type="evidence" value="ECO:0007669"/>
    <property type="project" value="UniProtKB-KW"/>
</dbReference>
<evidence type="ECO:0000259" key="6">
    <source>
        <dbReference type="Pfam" id="PF08281"/>
    </source>
</evidence>
<keyword evidence="4" id="KW-0804">Transcription</keyword>
<dbReference type="PANTHER" id="PTHR43133:SF53">
    <property type="entry name" value="ECF RNA POLYMERASE SIGMA-E FACTOR"/>
    <property type="match status" value="1"/>
</dbReference>
<dbReference type="PANTHER" id="PTHR43133">
    <property type="entry name" value="RNA POLYMERASE ECF-TYPE SIGMA FACTO"/>
    <property type="match status" value="1"/>
</dbReference>
<evidence type="ECO:0000256" key="2">
    <source>
        <dbReference type="ARBA" id="ARBA00023015"/>
    </source>
</evidence>
<protein>
    <recommendedName>
        <fullName evidence="9">RNA polymerase subunit sigma-24</fullName>
    </recommendedName>
</protein>
<evidence type="ECO:0000256" key="3">
    <source>
        <dbReference type="ARBA" id="ARBA00023082"/>
    </source>
</evidence>
<dbReference type="AlphaFoldDB" id="A0A074JVZ7"/>
<evidence type="ECO:0000313" key="7">
    <source>
        <dbReference type="EMBL" id="KEO60070.1"/>
    </source>
</evidence>
<dbReference type="Pfam" id="PF08281">
    <property type="entry name" value="Sigma70_r4_2"/>
    <property type="match status" value="1"/>
</dbReference>
<dbReference type="InterPro" id="IPR036388">
    <property type="entry name" value="WH-like_DNA-bd_sf"/>
</dbReference>
<dbReference type="Pfam" id="PF04542">
    <property type="entry name" value="Sigma70_r2"/>
    <property type="match status" value="1"/>
</dbReference>
<dbReference type="InterPro" id="IPR007627">
    <property type="entry name" value="RNA_pol_sigma70_r2"/>
</dbReference>
<dbReference type="RefSeq" id="WP_038130451.1">
    <property type="nucleotide sequence ID" value="NZ_AUNB01000023.1"/>
</dbReference>
<dbReference type="GO" id="GO:0006352">
    <property type="term" value="P:DNA-templated transcription initiation"/>
    <property type="evidence" value="ECO:0007669"/>
    <property type="project" value="InterPro"/>
</dbReference>
<dbReference type="EMBL" id="AUNB01000023">
    <property type="protein sequence ID" value="KEO60070.1"/>
    <property type="molecule type" value="Genomic_DNA"/>
</dbReference>
<sequence>MQIDFSNEDTLVRLLVSGDRAAFEHVFRKHNASLIRICAGICKNRATAEEVVQDAWVAVLKNIGGFQGRSSLAGWIYTIVLNKARTRAKRDGRSVSFDDGGDDNSLAAAFDGRGRWKDQPDLWEEVTPERIVAGRSVMAHVSAAIEALPSGQRAVIELRAQQGLDAAEVCSILDISEANMRVLLHRARLAVRAALDGLL</sequence>
<dbReference type="SUPFAM" id="SSF88659">
    <property type="entry name" value="Sigma3 and sigma4 domains of RNA polymerase sigma factors"/>
    <property type="match status" value="1"/>
</dbReference>
<comment type="similarity">
    <text evidence="1">Belongs to the sigma-70 factor family. ECF subfamily.</text>
</comment>
<keyword evidence="8" id="KW-1185">Reference proteome</keyword>
<comment type="caution">
    <text evidence="7">The sequence shown here is derived from an EMBL/GenBank/DDBJ whole genome shotgun (WGS) entry which is preliminary data.</text>
</comment>
<dbReference type="Gene3D" id="1.10.10.10">
    <property type="entry name" value="Winged helix-like DNA-binding domain superfamily/Winged helix DNA-binding domain"/>
    <property type="match status" value="1"/>
</dbReference>
<dbReference type="Proteomes" id="UP000027471">
    <property type="component" value="Unassembled WGS sequence"/>
</dbReference>
<keyword evidence="2" id="KW-0805">Transcription regulation</keyword>
<evidence type="ECO:0000256" key="4">
    <source>
        <dbReference type="ARBA" id="ARBA00023163"/>
    </source>
</evidence>
<evidence type="ECO:0000256" key="1">
    <source>
        <dbReference type="ARBA" id="ARBA00010641"/>
    </source>
</evidence>
<dbReference type="CDD" id="cd06171">
    <property type="entry name" value="Sigma70_r4"/>
    <property type="match status" value="1"/>
</dbReference>
<dbReference type="InterPro" id="IPR039425">
    <property type="entry name" value="RNA_pol_sigma-70-like"/>
</dbReference>
<proteinExistence type="inferred from homology"/>
<dbReference type="SUPFAM" id="SSF88946">
    <property type="entry name" value="Sigma2 domain of RNA polymerase sigma factors"/>
    <property type="match status" value="1"/>
</dbReference>
<dbReference type="OrthoDB" id="9803470at2"/>
<feature type="domain" description="RNA polymerase sigma factor 70 region 4 type 2" evidence="6">
    <location>
        <begin position="143"/>
        <end position="190"/>
    </location>
</feature>
<dbReference type="STRING" id="1353528.DT23_14360"/>
<dbReference type="InterPro" id="IPR013249">
    <property type="entry name" value="RNA_pol_sigma70_r4_t2"/>
</dbReference>
<evidence type="ECO:0000259" key="5">
    <source>
        <dbReference type="Pfam" id="PF04542"/>
    </source>
</evidence>
<evidence type="ECO:0008006" key="9">
    <source>
        <dbReference type="Google" id="ProtNLM"/>
    </source>
</evidence>
<dbReference type="NCBIfam" id="TIGR02937">
    <property type="entry name" value="sigma70-ECF"/>
    <property type="match status" value="1"/>
</dbReference>
<dbReference type="InterPro" id="IPR013324">
    <property type="entry name" value="RNA_pol_sigma_r3/r4-like"/>
</dbReference>